<protein>
    <submittedName>
        <fullName evidence="2">LysR substrate binding domain-containing protein</fullName>
    </submittedName>
</protein>
<dbReference type="Pfam" id="PF03466">
    <property type="entry name" value="LysR_substrate"/>
    <property type="match status" value="1"/>
</dbReference>
<name>A0A2V4TJV8_9BURK</name>
<dbReference type="Proteomes" id="UP000247772">
    <property type="component" value="Unassembled WGS sequence"/>
</dbReference>
<accession>A0A2V4TJV8</accession>
<sequence length="69" mass="7323">MATLPEHLCADALAAGALVEIDAPMQAAAQQGLYLVYPSRNDMSARVRAFARYLGDALEQLTPASRSAC</sequence>
<reference evidence="2 3" key="1">
    <citation type="submission" date="2018-06" db="EMBL/GenBank/DDBJ databases">
        <title>Genomic Encyclopedia of Type Strains, Phase IV (KMG-V): Genome sequencing to study the core and pangenomes of soil and plant-associated prokaryotes.</title>
        <authorList>
            <person name="Whitman W."/>
        </authorList>
    </citation>
    <scope>NUCLEOTIDE SEQUENCE [LARGE SCALE GENOMIC DNA]</scope>
    <source>
        <strain evidence="2 3">SRCL-318</strain>
    </source>
</reference>
<gene>
    <name evidence="2" type="ORF">C7410_114170</name>
</gene>
<dbReference type="AlphaFoldDB" id="A0A2V4TJV8"/>
<proteinExistence type="predicted"/>
<dbReference type="RefSeq" id="WP_181439940.1">
    <property type="nucleotide sequence ID" value="NZ_QJSQ01000014.1"/>
</dbReference>
<evidence type="ECO:0000313" key="2">
    <source>
        <dbReference type="EMBL" id="PYE21528.1"/>
    </source>
</evidence>
<evidence type="ECO:0000259" key="1">
    <source>
        <dbReference type="Pfam" id="PF03466"/>
    </source>
</evidence>
<dbReference type="InterPro" id="IPR005119">
    <property type="entry name" value="LysR_subst-bd"/>
</dbReference>
<comment type="caution">
    <text evidence="2">The sequence shown here is derived from an EMBL/GenBank/DDBJ whole genome shotgun (WGS) entry which is preliminary data.</text>
</comment>
<feature type="domain" description="LysR substrate-binding" evidence="1">
    <location>
        <begin position="2"/>
        <end position="58"/>
    </location>
</feature>
<dbReference type="SUPFAM" id="SSF53850">
    <property type="entry name" value="Periplasmic binding protein-like II"/>
    <property type="match status" value="1"/>
</dbReference>
<evidence type="ECO:0000313" key="3">
    <source>
        <dbReference type="Proteomes" id="UP000247772"/>
    </source>
</evidence>
<organism evidence="2 3">
    <name type="scientific">Paraburkholderia silvatlantica</name>
    <dbReference type="NCBI Taxonomy" id="321895"/>
    <lineage>
        <taxon>Bacteria</taxon>
        <taxon>Pseudomonadati</taxon>
        <taxon>Pseudomonadota</taxon>
        <taxon>Betaproteobacteria</taxon>
        <taxon>Burkholderiales</taxon>
        <taxon>Burkholderiaceae</taxon>
        <taxon>Paraburkholderia</taxon>
    </lineage>
</organism>
<dbReference type="EMBL" id="QJSQ01000014">
    <property type="protein sequence ID" value="PYE21528.1"/>
    <property type="molecule type" value="Genomic_DNA"/>
</dbReference>
<dbReference type="Gene3D" id="3.40.190.290">
    <property type="match status" value="1"/>
</dbReference>